<sequence length="117" mass="13713">MQIDKEQSKEKVPLGENNQNPHALLNVICKKLQNICTLTCQITYPKIQNKKIKKKCLSIRKQKDYKTKISKIGVKPNQCFCQICSDFKLLEYLSQLSAVENLQNQLDQIKEMIYLFY</sequence>
<reference evidence="1" key="1">
    <citation type="submission" date="2021-01" db="EMBL/GenBank/DDBJ databases">
        <authorList>
            <consortium name="Genoscope - CEA"/>
            <person name="William W."/>
        </authorList>
    </citation>
    <scope>NUCLEOTIDE SEQUENCE</scope>
</reference>
<protein>
    <submittedName>
        <fullName evidence="1">Uncharacterized protein</fullName>
    </submittedName>
</protein>
<dbReference type="AlphaFoldDB" id="A0A8S1UAJ7"/>
<evidence type="ECO:0000313" key="1">
    <source>
        <dbReference type="EMBL" id="CAD8160973.1"/>
    </source>
</evidence>
<dbReference type="Proteomes" id="UP000683925">
    <property type="component" value="Unassembled WGS sequence"/>
</dbReference>
<comment type="caution">
    <text evidence="1">The sequence shown here is derived from an EMBL/GenBank/DDBJ whole genome shotgun (WGS) entry which is preliminary data.</text>
</comment>
<dbReference type="EMBL" id="CAJJDP010000039">
    <property type="protein sequence ID" value="CAD8160973.1"/>
    <property type="molecule type" value="Genomic_DNA"/>
</dbReference>
<proteinExistence type="predicted"/>
<organism evidence="1 2">
    <name type="scientific">Paramecium octaurelia</name>
    <dbReference type="NCBI Taxonomy" id="43137"/>
    <lineage>
        <taxon>Eukaryota</taxon>
        <taxon>Sar</taxon>
        <taxon>Alveolata</taxon>
        <taxon>Ciliophora</taxon>
        <taxon>Intramacronucleata</taxon>
        <taxon>Oligohymenophorea</taxon>
        <taxon>Peniculida</taxon>
        <taxon>Parameciidae</taxon>
        <taxon>Paramecium</taxon>
    </lineage>
</organism>
<dbReference type="OMA" id="CFCQICS"/>
<keyword evidence="2" id="KW-1185">Reference proteome</keyword>
<evidence type="ECO:0000313" key="2">
    <source>
        <dbReference type="Proteomes" id="UP000683925"/>
    </source>
</evidence>
<name>A0A8S1UAJ7_PAROT</name>
<gene>
    <name evidence="1" type="ORF">POCTA_138.1.T0390130</name>
</gene>
<dbReference type="OrthoDB" id="305648at2759"/>
<accession>A0A8S1UAJ7</accession>